<gene>
    <name evidence="2" type="ORF">Gferi_03125</name>
</gene>
<name>A0A1D8GCN7_9FIRM</name>
<feature type="domain" description="YprB ribonuclease H-like" evidence="1">
    <location>
        <begin position="29"/>
        <end position="189"/>
    </location>
</feature>
<dbReference type="OrthoDB" id="9790530at2"/>
<dbReference type="SUPFAM" id="SSF53098">
    <property type="entry name" value="Ribonuclease H-like"/>
    <property type="match status" value="1"/>
</dbReference>
<dbReference type="PANTHER" id="PTHR38462">
    <property type="entry name" value="EXONUCLEASE-LIKE PROTEIN"/>
    <property type="match status" value="1"/>
</dbReference>
<keyword evidence="3" id="KW-1185">Reference proteome</keyword>
<evidence type="ECO:0000313" key="2">
    <source>
        <dbReference type="EMBL" id="AOT68677.1"/>
    </source>
</evidence>
<sequence length="335" mass="39458">MEILQHKRTEIFPLSKHFTSFYANHRFIVFDIETTGLNAKYEKVILIGLMYIEEGQPVIEQYFCHHRKNEPLLLNKFSEKIRPYDLLISYNGNSFDIPFLNQRFHQNGITYQINKYKNLDLLRFARKYQQHLNLTDCTLKSVEKSIGIHRKDTISGKESVELYKAYEKNPSLALKNKILLHNYEDIYYLGHCLQIIDHVSYDQALEQMPLILKPKADQIWNISSLKIKTNTLQVEGYYTGSPLEDCIIHENGYSFHYEQLTHQYQLRIPLYAGMLSSGVKCLYIDAFDFSFPYTKQTLDLPLQEHIIPIKVSNSLKTAEIIDFVNHLIEYILLKY</sequence>
<dbReference type="Proteomes" id="UP000095743">
    <property type="component" value="Chromosome"/>
</dbReference>
<evidence type="ECO:0000313" key="3">
    <source>
        <dbReference type="Proteomes" id="UP000095743"/>
    </source>
</evidence>
<accession>A0A1D8GCN7</accession>
<dbReference type="GO" id="GO:0003676">
    <property type="term" value="F:nucleic acid binding"/>
    <property type="evidence" value="ECO:0007669"/>
    <property type="project" value="InterPro"/>
</dbReference>
<dbReference type="Gene3D" id="3.30.420.10">
    <property type="entry name" value="Ribonuclease H-like superfamily/Ribonuclease H"/>
    <property type="match status" value="1"/>
</dbReference>
<dbReference type="KEGG" id="gfe:Gferi_03125"/>
<dbReference type="InterPro" id="IPR012337">
    <property type="entry name" value="RNaseH-like_sf"/>
</dbReference>
<proteinExistence type="predicted"/>
<protein>
    <recommendedName>
        <fullName evidence="1">YprB ribonuclease H-like domain-containing protein</fullName>
    </recommendedName>
</protein>
<evidence type="ECO:0000259" key="1">
    <source>
        <dbReference type="Pfam" id="PF13482"/>
    </source>
</evidence>
<reference evidence="2 3" key="1">
    <citation type="submission" date="2016-09" db="EMBL/GenBank/DDBJ databases">
        <title>Genomic analysis reveals versatility of anaerobic energy metabolism of Geosporobacter ferrireducens IRF9 of phylum Firmicutes.</title>
        <authorList>
            <person name="Kim S.-J."/>
        </authorList>
    </citation>
    <scope>NUCLEOTIDE SEQUENCE [LARGE SCALE GENOMIC DNA]</scope>
    <source>
        <strain evidence="2 3">IRF9</strain>
    </source>
</reference>
<organism evidence="2 3">
    <name type="scientific">Geosporobacter ferrireducens</name>
    <dbReference type="NCBI Taxonomy" id="1424294"/>
    <lineage>
        <taxon>Bacteria</taxon>
        <taxon>Bacillati</taxon>
        <taxon>Bacillota</taxon>
        <taxon>Clostridia</taxon>
        <taxon>Peptostreptococcales</taxon>
        <taxon>Thermotaleaceae</taxon>
        <taxon>Geosporobacter</taxon>
    </lineage>
</organism>
<dbReference type="InterPro" id="IPR038720">
    <property type="entry name" value="YprB_RNase_H-like_dom"/>
</dbReference>
<dbReference type="Pfam" id="PF13482">
    <property type="entry name" value="RNase_H_2"/>
    <property type="match status" value="1"/>
</dbReference>
<dbReference type="AlphaFoldDB" id="A0A1D8GCN7"/>
<dbReference type="RefSeq" id="WP_069974253.1">
    <property type="nucleotide sequence ID" value="NZ_CP017269.1"/>
</dbReference>
<dbReference type="PANTHER" id="PTHR38462:SF1">
    <property type="entry name" value="YPRB RIBONUCLEASE H-LIKE DOMAIN-CONTAINING PROTEIN"/>
    <property type="match status" value="1"/>
</dbReference>
<dbReference type="EMBL" id="CP017269">
    <property type="protein sequence ID" value="AOT68677.1"/>
    <property type="molecule type" value="Genomic_DNA"/>
</dbReference>
<dbReference type="STRING" id="1424294.Gferi_03125"/>
<dbReference type="InterPro" id="IPR036397">
    <property type="entry name" value="RNaseH_sf"/>
</dbReference>